<dbReference type="Gene3D" id="3.20.130.10">
    <property type="entry name" value="Fe-S hydro-lyase, tartrate dehydratase beta-type, catalytic domain"/>
    <property type="match status" value="1"/>
</dbReference>
<organism evidence="4 5">
    <name type="scientific">Thermosyntropha lipolytica DSM 11003</name>
    <dbReference type="NCBI Taxonomy" id="1123382"/>
    <lineage>
        <taxon>Bacteria</taxon>
        <taxon>Bacillati</taxon>
        <taxon>Bacillota</taxon>
        <taxon>Clostridia</taxon>
        <taxon>Eubacteriales</taxon>
        <taxon>Syntrophomonadaceae</taxon>
        <taxon>Thermosyntropha</taxon>
    </lineage>
</organism>
<dbReference type="InterPro" id="IPR004647">
    <property type="entry name" value="Fe-S_hydro-lyase_TtdB-typ_cat"/>
</dbReference>
<dbReference type="NCBIfam" id="NF005310">
    <property type="entry name" value="PRK06842.1"/>
    <property type="match status" value="1"/>
</dbReference>
<dbReference type="InterPro" id="IPR036660">
    <property type="entry name" value="Fe-S_hydroAse_TtdB_cat_sf"/>
</dbReference>
<evidence type="ECO:0000259" key="3">
    <source>
        <dbReference type="Pfam" id="PF05683"/>
    </source>
</evidence>
<dbReference type="Proteomes" id="UP000242329">
    <property type="component" value="Unassembled WGS sequence"/>
</dbReference>
<comment type="similarity">
    <text evidence="1">Belongs to the class-I fumarase family.</text>
</comment>
<evidence type="ECO:0000313" key="4">
    <source>
        <dbReference type="EMBL" id="SHG80374.1"/>
    </source>
</evidence>
<protein>
    <submittedName>
        <fullName evidence="4">Fumarate hydratase subunit beta</fullName>
    </submittedName>
</protein>
<dbReference type="SUPFAM" id="SSF117457">
    <property type="entry name" value="FumA C-terminal domain-like"/>
    <property type="match status" value="1"/>
</dbReference>
<dbReference type="STRING" id="1123382.SAMN02745221_01004"/>
<dbReference type="PANTHER" id="PTHR43351">
    <property type="entry name" value="L(+)-TARTRATE DEHYDRATASE SUBUNIT BETA"/>
    <property type="match status" value="1"/>
</dbReference>
<dbReference type="AlphaFoldDB" id="A0A1M5MSN2"/>
<dbReference type="RefSeq" id="WP_073090936.1">
    <property type="nucleotide sequence ID" value="NZ_FQWY01000013.1"/>
</dbReference>
<dbReference type="EMBL" id="FQWY01000013">
    <property type="protein sequence ID" value="SHG80374.1"/>
    <property type="molecule type" value="Genomic_DNA"/>
</dbReference>
<gene>
    <name evidence="4" type="ORF">SAMN02745221_01004</name>
</gene>
<sequence length="174" mass="18887">MKVIKAPVSDEDILSLKAGEEVLVEGIVYAARDAAHKRMVEALQRREPLPFAIEGQIIYYVGPCPAPPGKVIGSAGPTTSGRMDSYTPPLLSRGLKVMIGKGERSPEVVEAMKRYKAVYLATIGGAGVYLAHKVKEVETIAYEDLGPEALRKFRVENFPCIVAIDAAGNNIYNR</sequence>
<dbReference type="Pfam" id="PF05683">
    <property type="entry name" value="Fumerase_C"/>
    <property type="match status" value="1"/>
</dbReference>
<evidence type="ECO:0000256" key="2">
    <source>
        <dbReference type="ARBA" id="ARBA00023239"/>
    </source>
</evidence>
<evidence type="ECO:0000256" key="1">
    <source>
        <dbReference type="ARBA" id="ARBA00008876"/>
    </source>
</evidence>
<accession>A0A1M5MSN2</accession>
<dbReference type="GO" id="GO:0016836">
    <property type="term" value="F:hydro-lyase activity"/>
    <property type="evidence" value="ECO:0007669"/>
    <property type="project" value="InterPro"/>
</dbReference>
<dbReference type="NCBIfam" id="TIGR00723">
    <property type="entry name" value="ttdB_fumA_fumB"/>
    <property type="match status" value="1"/>
</dbReference>
<feature type="domain" description="Fe-S hydro-lyase tartrate dehydratase beta-type catalytic" evidence="3">
    <location>
        <begin position="6"/>
        <end position="173"/>
    </location>
</feature>
<name>A0A1M5MSN2_9FIRM</name>
<reference evidence="5" key="1">
    <citation type="submission" date="2016-11" db="EMBL/GenBank/DDBJ databases">
        <authorList>
            <person name="Varghese N."/>
            <person name="Submissions S."/>
        </authorList>
    </citation>
    <scope>NUCLEOTIDE SEQUENCE [LARGE SCALE GENOMIC DNA]</scope>
    <source>
        <strain evidence="5">DSM 11003</strain>
    </source>
</reference>
<keyword evidence="5" id="KW-1185">Reference proteome</keyword>
<proteinExistence type="inferred from homology"/>
<keyword evidence="2" id="KW-0456">Lyase</keyword>
<dbReference type="OrthoDB" id="9798978at2"/>
<evidence type="ECO:0000313" key="5">
    <source>
        <dbReference type="Proteomes" id="UP000242329"/>
    </source>
</evidence>
<dbReference type="PANTHER" id="PTHR43351:SF2">
    <property type="entry name" value="L(+)-TARTRATE DEHYDRATASE SUBUNIT BETA-RELATED"/>
    <property type="match status" value="1"/>
</dbReference>